<dbReference type="EMBL" id="CP114014">
    <property type="protein sequence ID" value="XAY04655.1"/>
    <property type="molecule type" value="Genomic_DNA"/>
</dbReference>
<dbReference type="InterPro" id="IPR002937">
    <property type="entry name" value="Amino_oxidase"/>
</dbReference>
<dbReference type="PRINTS" id="PR00419">
    <property type="entry name" value="ADXRDTASE"/>
</dbReference>
<dbReference type="SUPFAM" id="SSF51905">
    <property type="entry name" value="FAD/NAD(P)-binding domain"/>
    <property type="match status" value="1"/>
</dbReference>
<feature type="domain" description="Amine oxidase" evidence="1">
    <location>
        <begin position="11"/>
        <end position="430"/>
    </location>
</feature>
<reference evidence="2" key="1">
    <citation type="submission" date="2022-12" db="EMBL/GenBank/DDBJ databases">
        <title>Paraconexibacter alkalitolerans sp. nov. and Baekduia alba sp. nov., isolated from soil and emended description of the genera Paraconexibacter (Chun et al., 2020) and Baekduia (An et al., 2020).</title>
        <authorList>
            <person name="Vieira S."/>
            <person name="Huber K.J."/>
            <person name="Geppert A."/>
            <person name="Wolf J."/>
            <person name="Neumann-Schaal M."/>
            <person name="Muesken M."/>
            <person name="Overmann J."/>
        </authorList>
    </citation>
    <scope>NUCLEOTIDE SEQUENCE</scope>
    <source>
        <strain evidence="2">AEG42_29</strain>
    </source>
</reference>
<organism evidence="2">
    <name type="scientific">Paraconexibacter sp. AEG42_29</name>
    <dbReference type="NCBI Taxonomy" id="2997339"/>
    <lineage>
        <taxon>Bacteria</taxon>
        <taxon>Bacillati</taxon>
        <taxon>Actinomycetota</taxon>
        <taxon>Thermoleophilia</taxon>
        <taxon>Solirubrobacterales</taxon>
        <taxon>Paraconexibacteraceae</taxon>
        <taxon>Paraconexibacter</taxon>
    </lineage>
</organism>
<dbReference type="KEGG" id="parq:DSM112329_01490"/>
<accession>A0AAU7ASN1</accession>
<dbReference type="RefSeq" id="WP_354701183.1">
    <property type="nucleotide sequence ID" value="NZ_CP114014.1"/>
</dbReference>
<proteinExistence type="predicted"/>
<dbReference type="Gene3D" id="3.90.660.20">
    <property type="entry name" value="Protoporphyrinogen oxidase, mitochondrial, domain 2"/>
    <property type="match status" value="1"/>
</dbReference>
<dbReference type="PANTHER" id="PTHR42923:SF3">
    <property type="entry name" value="PROTOPORPHYRINOGEN OXIDASE"/>
    <property type="match status" value="1"/>
</dbReference>
<dbReference type="Gene3D" id="1.10.3110.10">
    <property type="entry name" value="protoporphyrinogen ix oxidase, domain 3"/>
    <property type="match status" value="1"/>
</dbReference>
<dbReference type="Gene3D" id="3.50.50.60">
    <property type="entry name" value="FAD/NAD(P)-binding domain"/>
    <property type="match status" value="1"/>
</dbReference>
<dbReference type="AlphaFoldDB" id="A0AAU7ASN1"/>
<dbReference type="InterPro" id="IPR036188">
    <property type="entry name" value="FAD/NAD-bd_sf"/>
</dbReference>
<dbReference type="GO" id="GO:0016491">
    <property type="term" value="F:oxidoreductase activity"/>
    <property type="evidence" value="ECO:0007669"/>
    <property type="project" value="InterPro"/>
</dbReference>
<dbReference type="Pfam" id="PF01593">
    <property type="entry name" value="Amino_oxidase"/>
    <property type="match status" value="1"/>
</dbReference>
<dbReference type="PANTHER" id="PTHR42923">
    <property type="entry name" value="PROTOPORPHYRINOGEN OXIDASE"/>
    <property type="match status" value="1"/>
</dbReference>
<evidence type="ECO:0000313" key="2">
    <source>
        <dbReference type="EMBL" id="XAY04655.1"/>
    </source>
</evidence>
<dbReference type="InterPro" id="IPR050464">
    <property type="entry name" value="Zeta_carotene_desat/Oxidored"/>
</dbReference>
<protein>
    <recommendedName>
        <fullName evidence="1">Amine oxidase domain-containing protein</fullName>
    </recommendedName>
</protein>
<sequence length="473" mass="50263">MRTAVIGGGPAGCAAAYTLGKQGHDVVLLEAQEQVGGRTQQVMREGFNLGSGALFLMGGIYPRTNALLKELGRYDELVPWDARTHVVDADGAKYEVGFDQVISFLKLPVFSTKEKLRIAAGVASQLVRRGPKSCFDGADLARYDRGETLETWSRRVLGDKGHDYITVPYMGFLYAVPMTWLSTSLFQAILQQFYKLKLAVPPGGIGQISEWLLAGSPRVDVRTSAPADTIARTANGFAVTAAGEVHHVDRVVVASEPGVSADLLEGLVPAEAIVKLRGCRYSEYAHAQVCWKTNPYPGERISVALPANQPDAVWGAAVLQSHRHPGTVPAGGEAVGVYFYTPPLARMNDDEIRQAAIDAARQAYGPSPEPDFVELFHYERGLSIAGPGHYATLNSVHAEMPHGIALAGDYFAHAGVEAAILSGEQAVDRLTQGAALPATAALAAAPAQEGVFARGSTAEAVPVAAPPRRTGAD</sequence>
<gene>
    <name evidence="2" type="ORF">DSM112329_01490</name>
</gene>
<name>A0AAU7ASN1_9ACTN</name>
<evidence type="ECO:0000259" key="1">
    <source>
        <dbReference type="Pfam" id="PF01593"/>
    </source>
</evidence>